<protein>
    <submittedName>
        <fullName evidence="2">Protein dpy-30-like protein</fullName>
    </submittedName>
</protein>
<keyword evidence="3" id="KW-1185">Reference proteome</keyword>
<evidence type="ECO:0000313" key="2">
    <source>
        <dbReference type="EMBL" id="KAB7503511.1"/>
    </source>
</evidence>
<name>A0A5N5TA93_9CRUS</name>
<evidence type="ECO:0000256" key="1">
    <source>
        <dbReference type="SAM" id="MobiDB-lite"/>
    </source>
</evidence>
<feature type="compositionally biased region" description="Polar residues" evidence="1">
    <location>
        <begin position="1"/>
        <end position="10"/>
    </location>
</feature>
<dbReference type="Proteomes" id="UP000326759">
    <property type="component" value="Unassembled WGS sequence"/>
</dbReference>
<dbReference type="InterPro" id="IPR007858">
    <property type="entry name" value="Dpy-30_motif"/>
</dbReference>
<dbReference type="AlphaFoldDB" id="A0A5N5TA93"/>
<gene>
    <name evidence="2" type="primary">Dpy30</name>
    <name evidence="2" type="ORF">Anas_11870</name>
</gene>
<proteinExistence type="predicted"/>
<feature type="region of interest" description="Disordered" evidence="1">
    <location>
        <begin position="1"/>
        <end position="35"/>
    </location>
</feature>
<reference evidence="2 3" key="1">
    <citation type="journal article" date="2019" name="PLoS Biol.">
        <title>Sex chromosomes control vertical transmission of feminizing Wolbachia symbionts in an isopod.</title>
        <authorList>
            <person name="Becking T."/>
            <person name="Chebbi M.A."/>
            <person name="Giraud I."/>
            <person name="Moumen B."/>
            <person name="Laverre T."/>
            <person name="Caubet Y."/>
            <person name="Peccoud J."/>
            <person name="Gilbert C."/>
            <person name="Cordaux R."/>
        </authorList>
    </citation>
    <scope>NUCLEOTIDE SEQUENCE [LARGE SCALE GENOMIC DNA]</scope>
    <source>
        <strain evidence="2">ANa2</strain>
        <tissue evidence="2">Whole body excluding digestive tract and cuticle</tissue>
    </source>
</reference>
<comment type="caution">
    <text evidence="2">The sequence shown here is derived from an EMBL/GenBank/DDBJ whole genome shotgun (WGS) entry which is preliminary data.</text>
</comment>
<sequence>MMEQTSTDADTVSDILEKVAPGGNNGDNIPKRPKIDISSLPTRQYLDQTVVPLLIEALNALNKERLSFGN</sequence>
<dbReference type="OrthoDB" id="417678at2759"/>
<accession>A0A5N5TA93</accession>
<organism evidence="2 3">
    <name type="scientific">Armadillidium nasatum</name>
    <dbReference type="NCBI Taxonomy" id="96803"/>
    <lineage>
        <taxon>Eukaryota</taxon>
        <taxon>Metazoa</taxon>
        <taxon>Ecdysozoa</taxon>
        <taxon>Arthropoda</taxon>
        <taxon>Crustacea</taxon>
        <taxon>Multicrustacea</taxon>
        <taxon>Malacostraca</taxon>
        <taxon>Eumalacostraca</taxon>
        <taxon>Peracarida</taxon>
        <taxon>Isopoda</taxon>
        <taxon>Oniscidea</taxon>
        <taxon>Crinocheta</taxon>
        <taxon>Armadillidiidae</taxon>
        <taxon>Armadillidium</taxon>
    </lineage>
</organism>
<dbReference type="Gene3D" id="1.20.890.10">
    <property type="entry name" value="cAMP-dependent protein kinase regulatory subunit, dimerization-anchoring domain"/>
    <property type="match status" value="1"/>
</dbReference>
<evidence type="ECO:0000313" key="3">
    <source>
        <dbReference type="Proteomes" id="UP000326759"/>
    </source>
</evidence>
<dbReference type="EMBL" id="SEYY01005049">
    <property type="protein sequence ID" value="KAB7503511.1"/>
    <property type="molecule type" value="Genomic_DNA"/>
</dbReference>
<dbReference type="Pfam" id="PF05186">
    <property type="entry name" value="Dpy-30"/>
    <property type="match status" value="1"/>
</dbReference>